<dbReference type="EMBL" id="NMUH01001033">
    <property type="protein sequence ID" value="MQL88159.1"/>
    <property type="molecule type" value="Genomic_DNA"/>
</dbReference>
<dbReference type="AlphaFoldDB" id="A0A843V9B2"/>
<proteinExistence type="predicted"/>
<reference evidence="1" key="1">
    <citation type="submission" date="2017-07" db="EMBL/GenBank/DDBJ databases">
        <title>Taro Niue Genome Assembly and Annotation.</title>
        <authorList>
            <person name="Atibalentja N."/>
            <person name="Keating K."/>
            <person name="Fields C.J."/>
        </authorList>
    </citation>
    <scope>NUCLEOTIDE SEQUENCE</scope>
    <source>
        <strain evidence="1">Niue_2</strain>
        <tissue evidence="1">Leaf</tissue>
    </source>
</reference>
<protein>
    <submittedName>
        <fullName evidence="1">Uncharacterized protein</fullName>
    </submittedName>
</protein>
<organism evidence="1 2">
    <name type="scientific">Colocasia esculenta</name>
    <name type="common">Wild taro</name>
    <name type="synonym">Arum esculentum</name>
    <dbReference type="NCBI Taxonomy" id="4460"/>
    <lineage>
        <taxon>Eukaryota</taxon>
        <taxon>Viridiplantae</taxon>
        <taxon>Streptophyta</taxon>
        <taxon>Embryophyta</taxon>
        <taxon>Tracheophyta</taxon>
        <taxon>Spermatophyta</taxon>
        <taxon>Magnoliopsida</taxon>
        <taxon>Liliopsida</taxon>
        <taxon>Araceae</taxon>
        <taxon>Aroideae</taxon>
        <taxon>Colocasieae</taxon>
        <taxon>Colocasia</taxon>
    </lineage>
</organism>
<sequence>MRPKFHPGACVLVHRSRTPSVRRGYFFTRRSEPPARP</sequence>
<gene>
    <name evidence="1" type="ORF">Taro_020708</name>
</gene>
<accession>A0A843V9B2</accession>
<dbReference type="Proteomes" id="UP000652761">
    <property type="component" value="Unassembled WGS sequence"/>
</dbReference>
<name>A0A843V9B2_COLES</name>
<keyword evidence="2" id="KW-1185">Reference proteome</keyword>
<evidence type="ECO:0000313" key="1">
    <source>
        <dbReference type="EMBL" id="MQL88159.1"/>
    </source>
</evidence>
<comment type="caution">
    <text evidence="1">The sequence shown here is derived from an EMBL/GenBank/DDBJ whole genome shotgun (WGS) entry which is preliminary data.</text>
</comment>
<evidence type="ECO:0000313" key="2">
    <source>
        <dbReference type="Proteomes" id="UP000652761"/>
    </source>
</evidence>